<evidence type="ECO:0000313" key="2">
    <source>
        <dbReference type="EMBL" id="CAB4914397.1"/>
    </source>
</evidence>
<protein>
    <submittedName>
        <fullName evidence="2">Unannotated protein</fullName>
    </submittedName>
</protein>
<dbReference type="CDD" id="cd18682">
    <property type="entry name" value="PIN_VapC-like"/>
    <property type="match status" value="1"/>
</dbReference>
<dbReference type="Gene3D" id="3.40.50.1010">
    <property type="entry name" value="5'-nuclease"/>
    <property type="match status" value="1"/>
</dbReference>
<dbReference type="SUPFAM" id="SSF88723">
    <property type="entry name" value="PIN domain-like"/>
    <property type="match status" value="1"/>
</dbReference>
<accession>A0A6J7H0C2</accession>
<dbReference type="Pfam" id="PF01850">
    <property type="entry name" value="PIN"/>
    <property type="match status" value="1"/>
</dbReference>
<dbReference type="EMBL" id="CAFBMK010000073">
    <property type="protein sequence ID" value="CAB4914397.1"/>
    <property type="molecule type" value="Genomic_DNA"/>
</dbReference>
<reference evidence="2" key="1">
    <citation type="submission" date="2020-05" db="EMBL/GenBank/DDBJ databases">
        <authorList>
            <person name="Chiriac C."/>
            <person name="Salcher M."/>
            <person name="Ghai R."/>
            <person name="Kavagutti S V."/>
        </authorList>
    </citation>
    <scope>NUCLEOTIDE SEQUENCE</scope>
</reference>
<gene>
    <name evidence="2" type="ORF">UFOPK3564_01470</name>
</gene>
<proteinExistence type="predicted"/>
<organism evidence="2">
    <name type="scientific">freshwater metagenome</name>
    <dbReference type="NCBI Taxonomy" id="449393"/>
    <lineage>
        <taxon>unclassified sequences</taxon>
        <taxon>metagenomes</taxon>
        <taxon>ecological metagenomes</taxon>
    </lineage>
</organism>
<sequence>MTVLDASAVLALVHDEPGAQVVAEALQSATLGAANLAEVVGKLIDVDVDIARVRELLAAAGVTIEPVTEEDAELAGAMRALDGGGSLSLGDRCCLALAVRSTPPEVLTADRVWADLDLPVTVRLLR</sequence>
<evidence type="ECO:0000259" key="1">
    <source>
        <dbReference type="Pfam" id="PF01850"/>
    </source>
</evidence>
<name>A0A6J7H0C2_9ZZZZ</name>
<dbReference type="InterPro" id="IPR002716">
    <property type="entry name" value="PIN_dom"/>
</dbReference>
<dbReference type="AlphaFoldDB" id="A0A6J7H0C2"/>
<feature type="domain" description="PIN" evidence="1">
    <location>
        <begin position="3"/>
        <end position="116"/>
    </location>
</feature>
<dbReference type="InterPro" id="IPR029060">
    <property type="entry name" value="PIN-like_dom_sf"/>
</dbReference>